<dbReference type="InterPro" id="IPR019339">
    <property type="entry name" value="CIR_N_dom"/>
</dbReference>
<comment type="caution">
    <text evidence="11">The sequence shown here is derived from an EMBL/GenBank/DDBJ whole genome shotgun (WGS) entry which is preliminary data.</text>
</comment>
<dbReference type="Pfam" id="PF10197">
    <property type="entry name" value="Cir_N"/>
    <property type="match status" value="1"/>
</dbReference>
<comment type="subcellular location">
    <subcellularLocation>
        <location evidence="1">Nucleus</location>
    </subcellularLocation>
</comment>
<dbReference type="SMART" id="SM01083">
    <property type="entry name" value="Cir_N"/>
    <property type="match status" value="1"/>
</dbReference>
<dbReference type="PANTHER" id="PTHR16196">
    <property type="entry name" value="CELL CYCLE CONTROL PROTEIN CWF25"/>
    <property type="match status" value="1"/>
</dbReference>
<evidence type="ECO:0000256" key="6">
    <source>
        <dbReference type="ARBA" id="ARBA00023187"/>
    </source>
</evidence>
<dbReference type="GO" id="GO:0000398">
    <property type="term" value="P:mRNA splicing, via spliceosome"/>
    <property type="evidence" value="ECO:0007669"/>
    <property type="project" value="TreeGrafter"/>
</dbReference>
<evidence type="ECO:0000256" key="7">
    <source>
        <dbReference type="ARBA" id="ARBA00023242"/>
    </source>
</evidence>
<evidence type="ECO:0000256" key="8">
    <source>
        <dbReference type="SAM" id="Coils"/>
    </source>
</evidence>
<dbReference type="Pfam" id="PF12542">
    <property type="entry name" value="CWC25"/>
    <property type="match status" value="1"/>
</dbReference>
<feature type="compositionally biased region" description="Basic and acidic residues" evidence="9">
    <location>
        <begin position="195"/>
        <end position="212"/>
    </location>
</feature>
<evidence type="ECO:0000256" key="9">
    <source>
        <dbReference type="SAM" id="MobiDB-lite"/>
    </source>
</evidence>
<proteinExistence type="inferred from homology"/>
<dbReference type="STRING" id="177199.A0A420Y5Q0"/>
<name>A0A420Y5Q0_9PEZI</name>
<keyword evidence="7" id="KW-0539">Nucleus</keyword>
<evidence type="ECO:0000256" key="1">
    <source>
        <dbReference type="ARBA" id="ARBA00004123"/>
    </source>
</evidence>
<sequence>MGSSDLNLKKSWHVGRAANITATAKAEAAAIEERKKTAARLAEIREERKKEEIQKQLAATTGKVVQERVEWMYSGGPSDGNGADSAASEAYLLGKRSLTNLLQDQEAKKLSKQQSADNLPVVQAEQQAYEAVMNDPIRRRQLLAQMGIEDSKQKSSRSKDKEERRHKHRHHHRRHHDSDEEDSRRERKRRRSRSRDRSPSPRRHKSDDEDRRRSRRRRDSPDERKRRDSRDERNRRSSYSRETDHQSRDSKRRDPSRSRSPPAKRRETSGSRSPPRRRNDSRDRYSDRRNNHRDRDDGSTRDHARPRHGGYREGKPENQDGWRSNGNSSRPINNTSAKASTTDEEERAAKLARMQAAASDLDTDRERRLKQIEEAERAAREADEKARQRNAKIGGDRHFMNSLHKKAGDIDLAERLGRVKGGLVRDEE</sequence>
<feature type="domain" description="CBF1-interacting co-repressor CIR N-terminal" evidence="10">
    <location>
        <begin position="11"/>
        <end position="47"/>
    </location>
</feature>
<feature type="compositionally biased region" description="Basic residues" evidence="9">
    <location>
        <begin position="164"/>
        <end position="175"/>
    </location>
</feature>
<feature type="compositionally biased region" description="Basic and acidic residues" evidence="9">
    <location>
        <begin position="310"/>
        <end position="320"/>
    </location>
</feature>
<reference evidence="11 12" key="1">
    <citation type="submission" date="2018-08" db="EMBL/GenBank/DDBJ databases">
        <title>Draft genome of the lignicolous fungus Coniochaeta pulveracea.</title>
        <authorList>
            <person name="Borstlap C.J."/>
            <person name="De Witt R.N."/>
            <person name="Botha A."/>
            <person name="Volschenk H."/>
        </authorList>
    </citation>
    <scope>NUCLEOTIDE SEQUENCE [LARGE SCALE GENOMIC DNA]</scope>
    <source>
        <strain evidence="11 12">CAB683</strain>
    </source>
</reference>
<dbReference type="InterPro" id="IPR022209">
    <property type="entry name" value="CWC25"/>
</dbReference>
<comment type="similarity">
    <text evidence="2">Belongs to the CWC25 family.</text>
</comment>
<feature type="compositionally biased region" description="Basic and acidic residues" evidence="9">
    <location>
        <begin position="176"/>
        <end position="185"/>
    </location>
</feature>
<evidence type="ECO:0000313" key="11">
    <source>
        <dbReference type="EMBL" id="RKU43212.1"/>
    </source>
</evidence>
<evidence type="ECO:0000256" key="3">
    <source>
        <dbReference type="ARBA" id="ARBA00022664"/>
    </source>
</evidence>
<keyword evidence="12" id="KW-1185">Reference proteome</keyword>
<evidence type="ECO:0000256" key="5">
    <source>
        <dbReference type="ARBA" id="ARBA00023054"/>
    </source>
</evidence>
<gene>
    <name evidence="11" type="primary">CWC25</name>
    <name evidence="11" type="ORF">DL546_000225</name>
</gene>
<feature type="compositionally biased region" description="Basic and acidic residues" evidence="9">
    <location>
        <begin position="277"/>
        <end position="303"/>
    </location>
</feature>
<evidence type="ECO:0000313" key="12">
    <source>
        <dbReference type="Proteomes" id="UP000275385"/>
    </source>
</evidence>
<evidence type="ECO:0000256" key="2">
    <source>
        <dbReference type="ARBA" id="ARBA00006695"/>
    </source>
</evidence>
<dbReference type="GO" id="GO:0005684">
    <property type="term" value="C:U2-type spliceosomal complex"/>
    <property type="evidence" value="ECO:0007669"/>
    <property type="project" value="TreeGrafter"/>
</dbReference>
<protein>
    <submittedName>
        <fullName evidence="11">RNA-splicing factor</fullName>
    </submittedName>
</protein>
<keyword evidence="3" id="KW-0507">mRNA processing</keyword>
<dbReference type="OrthoDB" id="21123at2759"/>
<dbReference type="EMBL" id="QVQW01000045">
    <property type="protein sequence ID" value="RKU43212.1"/>
    <property type="molecule type" value="Genomic_DNA"/>
</dbReference>
<feature type="region of interest" description="Disordered" evidence="9">
    <location>
        <begin position="142"/>
        <end position="365"/>
    </location>
</feature>
<keyword evidence="5 8" id="KW-0175">Coiled coil</keyword>
<dbReference type="InterPro" id="IPR051376">
    <property type="entry name" value="CWC25_splicing_factor"/>
</dbReference>
<feature type="compositionally biased region" description="Basic and acidic residues" evidence="9">
    <location>
        <begin position="219"/>
        <end position="257"/>
    </location>
</feature>
<evidence type="ECO:0000259" key="10">
    <source>
        <dbReference type="SMART" id="SM01083"/>
    </source>
</evidence>
<keyword evidence="4" id="KW-0747">Spliceosome</keyword>
<feature type="compositionally biased region" description="Basic and acidic residues" evidence="9">
    <location>
        <begin position="149"/>
        <end position="163"/>
    </location>
</feature>
<feature type="coiled-coil region" evidence="8">
    <location>
        <begin position="365"/>
        <end position="392"/>
    </location>
</feature>
<keyword evidence="6" id="KW-0508">mRNA splicing</keyword>
<evidence type="ECO:0000256" key="4">
    <source>
        <dbReference type="ARBA" id="ARBA00022728"/>
    </source>
</evidence>
<organism evidence="11 12">
    <name type="scientific">Coniochaeta pulveracea</name>
    <dbReference type="NCBI Taxonomy" id="177199"/>
    <lineage>
        <taxon>Eukaryota</taxon>
        <taxon>Fungi</taxon>
        <taxon>Dikarya</taxon>
        <taxon>Ascomycota</taxon>
        <taxon>Pezizomycotina</taxon>
        <taxon>Sordariomycetes</taxon>
        <taxon>Sordariomycetidae</taxon>
        <taxon>Coniochaetales</taxon>
        <taxon>Coniochaetaceae</taxon>
        <taxon>Coniochaeta</taxon>
    </lineage>
</organism>
<dbReference type="AlphaFoldDB" id="A0A420Y5Q0"/>
<dbReference type="PANTHER" id="PTHR16196:SF0">
    <property type="entry name" value="PRE-MRNA-SPLICING FACTOR CWC25 HOMOLOG"/>
    <property type="match status" value="1"/>
</dbReference>
<accession>A0A420Y5Q0</accession>
<dbReference type="Proteomes" id="UP000275385">
    <property type="component" value="Unassembled WGS sequence"/>
</dbReference>
<feature type="compositionally biased region" description="Polar residues" evidence="9">
    <location>
        <begin position="321"/>
        <end position="340"/>
    </location>
</feature>